<dbReference type="Pfam" id="PF07715">
    <property type="entry name" value="Plug"/>
    <property type="match status" value="1"/>
</dbReference>
<keyword evidence="2 7" id="KW-0813">Transport</keyword>
<dbReference type="InterPro" id="IPR012910">
    <property type="entry name" value="Plug_dom"/>
</dbReference>
<keyword evidence="3 7" id="KW-1134">Transmembrane beta strand</keyword>
<dbReference type="InterPro" id="IPR023996">
    <property type="entry name" value="TonB-dep_OMP_SusC/RagA"/>
</dbReference>
<dbReference type="NCBIfam" id="TIGR04057">
    <property type="entry name" value="SusC_RagA_signa"/>
    <property type="match status" value="1"/>
</dbReference>
<organism evidence="9 10">
    <name type="scientific">Agaribacillus aureus</name>
    <dbReference type="NCBI Taxonomy" id="3051825"/>
    <lineage>
        <taxon>Bacteria</taxon>
        <taxon>Pseudomonadati</taxon>
        <taxon>Bacteroidota</taxon>
        <taxon>Cytophagia</taxon>
        <taxon>Cytophagales</taxon>
        <taxon>Splendidivirgaceae</taxon>
        <taxon>Agaribacillus</taxon>
    </lineage>
</organism>
<name>A0ABT8LHZ3_9BACT</name>
<keyword evidence="6 7" id="KW-0998">Cell outer membrane</keyword>
<dbReference type="InterPro" id="IPR037066">
    <property type="entry name" value="Plug_dom_sf"/>
</dbReference>
<dbReference type="Gene3D" id="2.170.130.10">
    <property type="entry name" value="TonB-dependent receptor, plug domain"/>
    <property type="match status" value="1"/>
</dbReference>
<sequence length="1062" mass="116095">MGTLFTEFLRFKWLAFMLLILALTFHAYGQSVVTGTVTNAENGEQLPGVNVLIKGTTKGTVTNVNGKYSIEVGNAKALIFSFIGYESQEVAIAGRSVIDITMLPSLENLAEIVVIGYSEQARKDVTGAVASVDVENMSKRTTADVTQALQGTVTGVRINYTDASPGSAFNFNIRGISSTNGASASPPLVIVDGVQISGLQFVDGENVVGDFDRAGLRQTTGLENINPDDIESIQVLKDASAAAIYGTRAANGVIIITTKRGKIGAPQISYNASVGIQSPFQGPEVANTQEYMQILQSMYGDDLSGGELIPQSALDYLSNPGQFSSYNWYDIVYDDAFIQNHDISVSGGGNYGSYRISAGYKDQDGVALGTGYERVNVRSNTDFIVGDKINIGQSIALSRSKTSPEPFAFSRSVMYKALVMYPHFSPYGINPDPANDPNGPPRNSSFYWGGGDNPEALIRNPLDYQQFWSRSIRQDNAQVSVFGEYEIIPGLTYKLRGTYNQTQATLKTRTRSVSQPEEYFNQQRRIDESETTQSNWTVENILSYNKTFKRHSVNALVGYVAQEFINKSLGGAKADFLSDRTSTLDGPGANPLFTELSGNREESSLNSFISQVFYSFDDRYMVTFNFRRDGSSSFDPSVRWGNFPGISGAWRISNEQFWSSLGLEDVIDEFKLRAGYGVLGRQATDAFPPQANLSFRGYSFGGSVANGLITPGPINQFVTWEESKTTNIGLDFGILNGLFSGSVEYFDRVTDQLITGAVIPASAGGGSIQTNEGRIDNEGIEFELNFHQSIGPVDLNIGLNATYVKTTLTKLPEELIFGEGAPEWDVPHIIQIFRGRSPSEFWLIQTDGIFKTQQEIDAHGAQPDAQPGDIRFIDADGDGQITTEGDRVFAGLGIAPWNAGLNINATYKNFDLTLNFYGNFGSYVYNGPKYLLEQPFGYDNFSPKLLDAFDPVTNPNSDFPRNNPNDIDENWNSNSATDRYLEKGDFVKASLIQVGYNIPTALTSNVGIGSARVYISGQNLFTLSGYDGIDPEQGRDGWFSAGIDRGTAPQFRTLLFGLSVNF</sequence>
<evidence type="ECO:0000256" key="2">
    <source>
        <dbReference type="ARBA" id="ARBA00022448"/>
    </source>
</evidence>
<dbReference type="RefSeq" id="WP_346762163.1">
    <property type="nucleotide sequence ID" value="NZ_JAUJEB010000011.1"/>
</dbReference>
<evidence type="ECO:0000313" key="10">
    <source>
        <dbReference type="Proteomes" id="UP001172083"/>
    </source>
</evidence>
<comment type="caution">
    <text evidence="9">The sequence shown here is derived from an EMBL/GenBank/DDBJ whole genome shotgun (WGS) entry which is preliminary data.</text>
</comment>
<evidence type="ECO:0000256" key="5">
    <source>
        <dbReference type="ARBA" id="ARBA00023136"/>
    </source>
</evidence>
<protein>
    <submittedName>
        <fullName evidence="9">TonB-dependent receptor</fullName>
    </submittedName>
</protein>
<accession>A0ABT8LHZ3</accession>
<keyword evidence="5 7" id="KW-0472">Membrane</keyword>
<dbReference type="Gene3D" id="2.40.170.20">
    <property type="entry name" value="TonB-dependent receptor, beta-barrel domain"/>
    <property type="match status" value="1"/>
</dbReference>
<evidence type="ECO:0000256" key="4">
    <source>
        <dbReference type="ARBA" id="ARBA00022692"/>
    </source>
</evidence>
<dbReference type="InterPro" id="IPR008969">
    <property type="entry name" value="CarboxyPept-like_regulatory"/>
</dbReference>
<dbReference type="Proteomes" id="UP001172083">
    <property type="component" value="Unassembled WGS sequence"/>
</dbReference>
<dbReference type="NCBIfam" id="TIGR04056">
    <property type="entry name" value="OMP_RagA_SusC"/>
    <property type="match status" value="1"/>
</dbReference>
<evidence type="ECO:0000256" key="7">
    <source>
        <dbReference type="PROSITE-ProRule" id="PRU01360"/>
    </source>
</evidence>
<feature type="domain" description="TonB-dependent receptor plug" evidence="8">
    <location>
        <begin position="123"/>
        <end position="253"/>
    </location>
</feature>
<dbReference type="InterPro" id="IPR036942">
    <property type="entry name" value="Beta-barrel_TonB_sf"/>
</dbReference>
<dbReference type="InterPro" id="IPR023997">
    <property type="entry name" value="TonB-dep_OMP_SusC/RagA_CS"/>
</dbReference>
<evidence type="ECO:0000256" key="6">
    <source>
        <dbReference type="ARBA" id="ARBA00023237"/>
    </source>
</evidence>
<reference evidence="9" key="1">
    <citation type="submission" date="2023-06" db="EMBL/GenBank/DDBJ databases">
        <title>Genomic of Agaribacillus aureum.</title>
        <authorList>
            <person name="Wang G."/>
        </authorList>
    </citation>
    <scope>NUCLEOTIDE SEQUENCE</scope>
    <source>
        <strain evidence="9">BMA12</strain>
    </source>
</reference>
<evidence type="ECO:0000259" key="8">
    <source>
        <dbReference type="Pfam" id="PF07715"/>
    </source>
</evidence>
<evidence type="ECO:0000256" key="1">
    <source>
        <dbReference type="ARBA" id="ARBA00004571"/>
    </source>
</evidence>
<comment type="subcellular location">
    <subcellularLocation>
        <location evidence="1 7">Cell outer membrane</location>
        <topology evidence="1 7">Multi-pass membrane protein</topology>
    </subcellularLocation>
</comment>
<proteinExistence type="inferred from homology"/>
<dbReference type="SUPFAM" id="SSF56935">
    <property type="entry name" value="Porins"/>
    <property type="match status" value="1"/>
</dbReference>
<comment type="similarity">
    <text evidence="7">Belongs to the TonB-dependent receptor family.</text>
</comment>
<keyword evidence="4 7" id="KW-0812">Transmembrane</keyword>
<dbReference type="PROSITE" id="PS52016">
    <property type="entry name" value="TONB_DEPENDENT_REC_3"/>
    <property type="match status" value="1"/>
</dbReference>
<dbReference type="EMBL" id="JAUJEB010000011">
    <property type="protein sequence ID" value="MDN5216826.1"/>
    <property type="molecule type" value="Genomic_DNA"/>
</dbReference>
<keyword evidence="9" id="KW-0675">Receptor</keyword>
<dbReference type="Pfam" id="PF13715">
    <property type="entry name" value="CarbopepD_reg_2"/>
    <property type="match status" value="1"/>
</dbReference>
<gene>
    <name evidence="9" type="ORF">QQ020_32445</name>
</gene>
<dbReference type="SUPFAM" id="SSF49464">
    <property type="entry name" value="Carboxypeptidase regulatory domain-like"/>
    <property type="match status" value="1"/>
</dbReference>
<dbReference type="Gene3D" id="2.60.40.1120">
    <property type="entry name" value="Carboxypeptidase-like, regulatory domain"/>
    <property type="match status" value="1"/>
</dbReference>
<dbReference type="InterPro" id="IPR039426">
    <property type="entry name" value="TonB-dep_rcpt-like"/>
</dbReference>
<evidence type="ECO:0000313" key="9">
    <source>
        <dbReference type="EMBL" id="MDN5216826.1"/>
    </source>
</evidence>
<keyword evidence="10" id="KW-1185">Reference proteome</keyword>
<evidence type="ECO:0000256" key="3">
    <source>
        <dbReference type="ARBA" id="ARBA00022452"/>
    </source>
</evidence>